<dbReference type="PANTHER" id="PTHR37540:SF10">
    <property type="entry name" value="SIGMA-70 REGION 2 FAMILY PROTEIN"/>
    <property type="match status" value="1"/>
</dbReference>
<comment type="caution">
    <text evidence="1">The sequence shown here is derived from an EMBL/GenBank/DDBJ whole genome shotgun (WGS) entry which is preliminary data.</text>
</comment>
<dbReference type="Proteomes" id="UP000738349">
    <property type="component" value="Unassembled WGS sequence"/>
</dbReference>
<evidence type="ECO:0000313" key="2">
    <source>
        <dbReference type="Proteomes" id="UP000738349"/>
    </source>
</evidence>
<dbReference type="PANTHER" id="PTHR37540">
    <property type="entry name" value="TRANSCRIPTION FACTOR (ACR-2), PUTATIVE-RELATED-RELATED"/>
    <property type="match status" value="1"/>
</dbReference>
<name>A0A9P9IJS7_9HYPO</name>
<sequence length="548" mass="61810">MAAKQASTLFFLHHQFTSGSPDNGQLNAEARAHVSRQARLKSARPRHLKFVSYSPDTLQHRTDSSFTTEPNENHKKERQILAIANNGRGCAGAATSGRITSSAVKSVGWDPFNSFAVSKPKQNEWFMLHYLFTTTLPSFGESESGRRNLAQSWMWRTMECSATFYAQVLGASTHYAISCPTSPVRNPIITTGLQCKAQTIKCLRSLIAEFSEAISENILLAIFILAIHGSFDLSDQPEPHPLSPLATYRDYHIYGRMTFGNEHINALYYLIQRKGGLSNLDQHAFGHVLPIFDLVHCARVEATPSFPCPRQLKSILQGGQWTPNIEANEMLTTLGEGLPPSPYAWWPACLKRKMINILRVMIEITAALDHYCRGGPGAPTSLDVLANNCDWVSHTLLSIPSYLKPSDKSKLDRQPGLDITTTLHEICRLCALLYLDMVILPNPSHTGIKLRNSTRLLRLIEEMQRREHIEDPHILEFLTWATVLGAIAARFTQLQVLYSNHIERISRNTSWGALYPRLKRYLWFRPVCDSPALRIWFESGKRDVSLYP</sequence>
<accession>A0A9P9IJS7</accession>
<gene>
    <name evidence="1" type="ORF">EDB81DRAFT_811884</name>
</gene>
<keyword evidence="2" id="KW-1185">Reference proteome</keyword>
<proteinExistence type="predicted"/>
<dbReference type="EMBL" id="JAGMUV010000021">
    <property type="protein sequence ID" value="KAH7124803.1"/>
    <property type="molecule type" value="Genomic_DNA"/>
</dbReference>
<reference evidence="1" key="1">
    <citation type="journal article" date="2021" name="Nat. Commun.">
        <title>Genetic determinants of endophytism in the Arabidopsis root mycobiome.</title>
        <authorList>
            <person name="Mesny F."/>
            <person name="Miyauchi S."/>
            <person name="Thiergart T."/>
            <person name="Pickel B."/>
            <person name="Atanasova L."/>
            <person name="Karlsson M."/>
            <person name="Huettel B."/>
            <person name="Barry K.W."/>
            <person name="Haridas S."/>
            <person name="Chen C."/>
            <person name="Bauer D."/>
            <person name="Andreopoulos W."/>
            <person name="Pangilinan J."/>
            <person name="LaButti K."/>
            <person name="Riley R."/>
            <person name="Lipzen A."/>
            <person name="Clum A."/>
            <person name="Drula E."/>
            <person name="Henrissat B."/>
            <person name="Kohler A."/>
            <person name="Grigoriev I.V."/>
            <person name="Martin F.M."/>
            <person name="Hacquard S."/>
        </authorList>
    </citation>
    <scope>NUCLEOTIDE SEQUENCE</scope>
    <source>
        <strain evidence="1">MPI-CAGE-AT-0147</strain>
    </source>
</reference>
<evidence type="ECO:0000313" key="1">
    <source>
        <dbReference type="EMBL" id="KAH7124803.1"/>
    </source>
</evidence>
<organism evidence="1 2">
    <name type="scientific">Dactylonectria macrodidyma</name>
    <dbReference type="NCBI Taxonomy" id="307937"/>
    <lineage>
        <taxon>Eukaryota</taxon>
        <taxon>Fungi</taxon>
        <taxon>Dikarya</taxon>
        <taxon>Ascomycota</taxon>
        <taxon>Pezizomycotina</taxon>
        <taxon>Sordariomycetes</taxon>
        <taxon>Hypocreomycetidae</taxon>
        <taxon>Hypocreales</taxon>
        <taxon>Nectriaceae</taxon>
        <taxon>Dactylonectria</taxon>
    </lineage>
</organism>
<dbReference type="AlphaFoldDB" id="A0A9P9IJS7"/>
<dbReference type="OrthoDB" id="3469466at2759"/>
<protein>
    <submittedName>
        <fullName evidence="1">Uncharacterized protein</fullName>
    </submittedName>
</protein>